<dbReference type="InterPro" id="IPR001368">
    <property type="entry name" value="TNFR/NGFR_Cys_rich_reg"/>
</dbReference>
<proteinExistence type="predicted"/>
<keyword evidence="1" id="KW-0479">Metal-binding</keyword>
<accession>A0AAJ6Z841</accession>
<dbReference type="PROSITE" id="PS00028">
    <property type="entry name" value="ZINC_FINGER_C2H2_1"/>
    <property type="match status" value="7"/>
</dbReference>
<dbReference type="Pfam" id="PF00096">
    <property type="entry name" value="zf-C2H2"/>
    <property type="match status" value="1"/>
</dbReference>
<dbReference type="PROSITE" id="PS00652">
    <property type="entry name" value="TNFR_NGFR_1"/>
    <property type="match status" value="1"/>
</dbReference>
<dbReference type="KEGG" id="pxu:106117312"/>
<reference evidence="7" key="1">
    <citation type="submission" date="2025-08" db="UniProtKB">
        <authorList>
            <consortium name="RefSeq"/>
        </authorList>
    </citation>
    <scope>IDENTIFICATION</scope>
</reference>
<keyword evidence="2" id="KW-0677">Repeat</keyword>
<evidence type="ECO:0000256" key="5">
    <source>
        <dbReference type="PROSITE-ProRule" id="PRU00042"/>
    </source>
</evidence>
<dbReference type="PROSITE" id="PS50157">
    <property type="entry name" value="ZINC_FINGER_C2H2_2"/>
    <property type="match status" value="2"/>
</dbReference>
<dbReference type="GeneID" id="106117312"/>
<protein>
    <submittedName>
        <fullName evidence="7">Zinc finger protein 423-like</fullName>
    </submittedName>
</protein>
<sequence>MDDEIDIEEHDVLDNPVIKSIFPDLTILKQEVLGDYDEMCVVEQKATKDDIVPKLEHFSDSAPMSLEENIDEDHYVYNSHAPFIGNKIILGSKPSKDRCNLSKSNVSNNTVSLYNTTVLLKNIKPYLTNSRRYCELCLILFSTQESYKIHELSYHLHPITRTSEINKYTENIKTIPNNFSVYTCHICNKTFTTLSYLNKHIRNIHSTKTIENINGKHVPKPMGSCFHCNVIFPNAQSLIEHLYDTLGTKKTNEIRNKNALNNQSIFIDVEHSISEKKESMQKQNSTNIVKVNGKNDVLNSKEAETFVYRCTVCFYCFLNVKILVRHMLRKHNIKSLVSHKKILYDQKCKLCSSEFSKVSRCNAHIRKVHKNVLVSKTLKEIIKPTRLSKSHKKSEKDRSAPAINNINEDAPILNTKEKHVDYISKCTKKIYKIRNKDALYKQSEFKKVVHSVSEKIDMEQKQVIEDSKSVGKVISENEVMRKQDIDERRNDESVVSESNGLCSKESETLLYRCKTCSYWFKSIPILKRHMVKKHKNNEPASSKKMLFDPKCKFCSLEYSNVFRYNQHIRKVHSKMLFCKIPKNKKPSSLPKCDKNSDKAVSVKTNSLNKINKKATIAIIDTKENHVKCILKSALFRCNRCDIHFLNAQVAMDHDSHMELLVNWKCLICRRIFKKNDKSDHMVQHSVTNYFTVYGISESTPSLILYNCPKCSVHFDEKKYLQHFPVCETVSFVHVKCKFCGILIDSNLECLHKSHHRKGNNLSTGFIIVKTDIIQKNTSIHDTFGDSLETEKTNEIRNEDVEHLISENNEMLQKEDIQDTNIYNEDLIVNNKELRISNLSNDMSTEDNKLFKVYYCKTCKCFVNEHTIKKHKSTKCKDGDEPIVCILCGLIYPRKNTSSHARLHTKKIDLTLQDFEFFDLQSKRLINPPFPVFPQCSGCKIHFPRKNCVIRHCCGAEEYTTCSTCKLKFSELGYKLHMNYHNLTFNHCKSLTNTTKISNKLTPNSEPIGNILIYTCKLCHISLSNYDLVVEHCQEHVNSDKIRAPADMCKICNLVFDGEFFKNHEEIHSKNFDKNKLQIIYFDTVGFMSDYKAWIKKVFNSFSDAEMQNIVEKSVYKDENKIKMQVIQEGSCDVTLYKCDICNCFIDPQTLIKHLGTDCRTIRKHTCKICFIPFVSQAFQLKHEEIHKRPFKGLKSYRIVLFNRKEDETLKSSLCTENCFTLYKCAKCNGIVHKDEQADHLCDKKNLKLCIQCELLIHSKDFHLHQYTHKKLDTFVAKNIKVIVFAQDNENNDKKTHSNKHCPPKRKKYDYEIYKCKKCQICVKDEEVSRKHVCSSSISKSICTICGLYWEKNKLKNHYALHKSDSNFIIDNITLIDIDNTKTINTDCNLATTSMKNSVIETNKMEHTSSNEVLQNTNSVRKKIVTTKLYRCLCGFHFLDLSSTWTHQSSSCGLKHKSNVRQECSKCGLSFNPNVLFNHLVKHHGNKDITYKFDIIDVIKKNKKKS</sequence>
<dbReference type="PANTHER" id="PTHR24379:SF121">
    <property type="entry name" value="C2H2-TYPE DOMAIN-CONTAINING PROTEIN"/>
    <property type="match status" value="1"/>
</dbReference>
<gene>
    <name evidence="7" type="primary">LOC106117312</name>
</gene>
<organism evidence="7">
    <name type="scientific">Papilio xuthus</name>
    <name type="common">Asian swallowtail butterfly</name>
    <dbReference type="NCBI Taxonomy" id="66420"/>
    <lineage>
        <taxon>Eukaryota</taxon>
        <taxon>Metazoa</taxon>
        <taxon>Ecdysozoa</taxon>
        <taxon>Arthropoda</taxon>
        <taxon>Hexapoda</taxon>
        <taxon>Insecta</taxon>
        <taxon>Pterygota</taxon>
        <taxon>Neoptera</taxon>
        <taxon>Endopterygota</taxon>
        <taxon>Lepidoptera</taxon>
        <taxon>Glossata</taxon>
        <taxon>Ditrysia</taxon>
        <taxon>Papilionoidea</taxon>
        <taxon>Papilionidae</taxon>
        <taxon>Papilioninae</taxon>
        <taxon>Papilio</taxon>
    </lineage>
</organism>
<keyword evidence="4" id="KW-0862">Zinc</keyword>
<keyword evidence="3 5" id="KW-0863">Zinc-finger</keyword>
<feature type="domain" description="C2H2-type" evidence="6">
    <location>
        <begin position="511"/>
        <end position="539"/>
    </location>
</feature>
<dbReference type="Gene3D" id="3.30.160.60">
    <property type="entry name" value="Classic Zinc Finger"/>
    <property type="match status" value="3"/>
</dbReference>
<name>A0AAJ6Z841_PAPXU</name>
<evidence type="ECO:0000256" key="2">
    <source>
        <dbReference type="ARBA" id="ARBA00022737"/>
    </source>
</evidence>
<evidence type="ECO:0000259" key="6">
    <source>
        <dbReference type="PROSITE" id="PS50157"/>
    </source>
</evidence>
<dbReference type="GO" id="GO:0008270">
    <property type="term" value="F:zinc ion binding"/>
    <property type="evidence" value="ECO:0007669"/>
    <property type="project" value="UniProtKB-KW"/>
</dbReference>
<evidence type="ECO:0000313" key="7">
    <source>
        <dbReference type="RefSeq" id="XP_013167009.1"/>
    </source>
</evidence>
<evidence type="ECO:0000256" key="3">
    <source>
        <dbReference type="ARBA" id="ARBA00022771"/>
    </source>
</evidence>
<evidence type="ECO:0000256" key="1">
    <source>
        <dbReference type="ARBA" id="ARBA00022723"/>
    </source>
</evidence>
<feature type="domain" description="C2H2-type" evidence="6">
    <location>
        <begin position="182"/>
        <end position="210"/>
    </location>
</feature>
<evidence type="ECO:0000256" key="4">
    <source>
        <dbReference type="ARBA" id="ARBA00022833"/>
    </source>
</evidence>
<dbReference type="Proteomes" id="UP000694872">
    <property type="component" value="Unplaced"/>
</dbReference>
<dbReference type="SMART" id="SM00355">
    <property type="entry name" value="ZnF_C2H2"/>
    <property type="match status" value="17"/>
</dbReference>
<dbReference type="RefSeq" id="XP_013167009.1">
    <property type="nucleotide sequence ID" value="XM_013311555.1"/>
</dbReference>
<dbReference type="InterPro" id="IPR013087">
    <property type="entry name" value="Znf_C2H2_type"/>
</dbReference>
<dbReference type="PANTHER" id="PTHR24379">
    <property type="entry name" value="KRAB AND ZINC FINGER DOMAIN-CONTAINING"/>
    <property type="match status" value="1"/>
</dbReference>